<dbReference type="InterPro" id="IPR020472">
    <property type="entry name" value="WD40_PAC1"/>
</dbReference>
<dbReference type="PANTHER" id="PTHR19854:SF1">
    <property type="entry name" value="GUANINE NUCLEOTIDE-BINDING PROTEIN SUBUNIT BETA-LIKE PROTEIN 1"/>
    <property type="match status" value="1"/>
</dbReference>
<dbReference type="Pfam" id="PF00400">
    <property type="entry name" value="WD40"/>
    <property type="match status" value="3"/>
</dbReference>
<protein>
    <submittedName>
        <fullName evidence="4">Uncharacterized protein</fullName>
    </submittedName>
</protein>
<dbReference type="InterPro" id="IPR019775">
    <property type="entry name" value="WD40_repeat_CS"/>
</dbReference>
<feature type="repeat" description="WD" evidence="3">
    <location>
        <begin position="79"/>
        <end position="101"/>
    </location>
</feature>
<proteinExistence type="predicted"/>
<evidence type="ECO:0000256" key="3">
    <source>
        <dbReference type="PROSITE-ProRule" id="PRU00221"/>
    </source>
</evidence>
<dbReference type="PANTHER" id="PTHR19854">
    <property type="entry name" value="TRANSDUCIN BETA-LIKE 3"/>
    <property type="match status" value="1"/>
</dbReference>
<feature type="repeat" description="WD" evidence="3">
    <location>
        <begin position="332"/>
        <end position="372"/>
    </location>
</feature>
<name>A0A7C9F033_OPUST</name>
<dbReference type="SUPFAM" id="SSF50978">
    <property type="entry name" value="WD40 repeat-like"/>
    <property type="match status" value="1"/>
</dbReference>
<evidence type="ECO:0000256" key="1">
    <source>
        <dbReference type="ARBA" id="ARBA00022574"/>
    </source>
</evidence>
<keyword evidence="1 3" id="KW-0853">WD repeat</keyword>
<dbReference type="PRINTS" id="PR00320">
    <property type="entry name" value="GPROTEINBRPT"/>
</dbReference>
<dbReference type="PROSITE" id="PS00678">
    <property type="entry name" value="WD_REPEATS_1"/>
    <property type="match status" value="1"/>
</dbReference>
<dbReference type="SMART" id="SM00320">
    <property type="entry name" value="WD40"/>
    <property type="match status" value="6"/>
</dbReference>
<dbReference type="PROSITE" id="PS50082">
    <property type="entry name" value="WD_REPEATS_2"/>
    <property type="match status" value="3"/>
</dbReference>
<accession>A0A7C9F033</accession>
<keyword evidence="2" id="KW-0677">Repeat</keyword>
<dbReference type="EMBL" id="GISG01289166">
    <property type="protein sequence ID" value="MBA4681040.1"/>
    <property type="molecule type" value="Transcribed_RNA"/>
</dbReference>
<organism evidence="4">
    <name type="scientific">Opuntia streptacantha</name>
    <name type="common">Prickly pear cactus</name>
    <name type="synonym">Opuntia cardona</name>
    <dbReference type="NCBI Taxonomy" id="393608"/>
    <lineage>
        <taxon>Eukaryota</taxon>
        <taxon>Viridiplantae</taxon>
        <taxon>Streptophyta</taxon>
        <taxon>Embryophyta</taxon>
        <taxon>Tracheophyta</taxon>
        <taxon>Spermatophyta</taxon>
        <taxon>Magnoliopsida</taxon>
        <taxon>eudicotyledons</taxon>
        <taxon>Gunneridae</taxon>
        <taxon>Pentapetalae</taxon>
        <taxon>Caryophyllales</taxon>
        <taxon>Cactineae</taxon>
        <taxon>Cactaceae</taxon>
        <taxon>Opuntioideae</taxon>
        <taxon>Opuntia</taxon>
    </lineage>
</organism>
<reference evidence="4" key="1">
    <citation type="journal article" date="2013" name="J. Plant Res.">
        <title>Effect of fungi and light on seed germination of three Opuntia species from semiarid lands of central Mexico.</title>
        <authorList>
            <person name="Delgado-Sanchez P."/>
            <person name="Jimenez-Bremont J.F."/>
            <person name="Guerrero-Gonzalez Mde L."/>
            <person name="Flores J."/>
        </authorList>
    </citation>
    <scope>NUCLEOTIDE SEQUENCE</scope>
    <source>
        <tissue evidence="4">Cladode</tissue>
    </source>
</reference>
<sequence>MSQKRPPPDPLAVLRGHRASVMDVCFHWSKPLLFSGSTDGELRTWDTIQHRTLSSAWVHSAAHGIIAVASGPSLGEDKIISQGRDGTVKLWDIENGALSREPLVTIKTNSYNFCKLSLVKKPTVQVKQVEPFASAVRVPEEQPDNSMGLNDEAHIEGPKHVAVAGARSQVEIWDLNTAERCTTFPQGSLNDMMDNPTRGRGLCMAVQAFMPSECQGSLNILAGYEDGTVVWWDIRNTGEPLSSVKYHSEPVLSLSIDPSCHGGISSGADDKIMVFSLDYNLSTFIVRKEIGLERPGIAGTSIRPDGKIAATAGWDHRVRIYNYRKGSPLAILRYHNATCNAVSFSTDCKLLASSSEDTTVALWEIYPPRNTT</sequence>
<dbReference type="PROSITE" id="PS50294">
    <property type="entry name" value="WD_REPEATS_REGION"/>
    <property type="match status" value="2"/>
</dbReference>
<dbReference type="InterPro" id="IPR036322">
    <property type="entry name" value="WD40_repeat_dom_sf"/>
</dbReference>
<dbReference type="Gene3D" id="2.130.10.10">
    <property type="entry name" value="YVTN repeat-like/Quinoprotein amine dehydrogenase"/>
    <property type="match status" value="2"/>
</dbReference>
<dbReference type="AlphaFoldDB" id="A0A7C9F033"/>
<reference evidence="4" key="2">
    <citation type="submission" date="2020-07" db="EMBL/GenBank/DDBJ databases">
        <authorList>
            <person name="Vera ALvarez R."/>
            <person name="Arias-Moreno D.M."/>
            <person name="Jimenez-Jacinto V."/>
            <person name="Jimenez-Bremont J.F."/>
            <person name="Swaminathan K."/>
            <person name="Moose S.P."/>
            <person name="Guerrero-Gonzalez M.L."/>
            <person name="Marino-Ramirez L."/>
            <person name="Landsman D."/>
            <person name="Rodriguez-Kessler M."/>
            <person name="Delgado-Sanchez P."/>
        </authorList>
    </citation>
    <scope>NUCLEOTIDE SEQUENCE</scope>
    <source>
        <tissue evidence="4">Cladode</tissue>
    </source>
</reference>
<evidence type="ECO:0000313" key="4">
    <source>
        <dbReference type="EMBL" id="MBA4681040.1"/>
    </source>
</evidence>
<evidence type="ECO:0000256" key="2">
    <source>
        <dbReference type="ARBA" id="ARBA00022737"/>
    </source>
</evidence>
<dbReference type="InterPro" id="IPR015943">
    <property type="entry name" value="WD40/YVTN_repeat-like_dom_sf"/>
</dbReference>
<feature type="repeat" description="WD" evidence="3">
    <location>
        <begin position="14"/>
        <end position="55"/>
    </location>
</feature>
<dbReference type="InterPro" id="IPR001680">
    <property type="entry name" value="WD40_rpt"/>
</dbReference>